<feature type="compositionally biased region" description="Pro residues" evidence="1">
    <location>
        <begin position="83"/>
        <end position="93"/>
    </location>
</feature>
<gene>
    <name evidence="2" type="ORF">PECAL_4P19060</name>
</gene>
<comment type="caution">
    <text evidence="2">The sequence shown here is derived from an EMBL/GenBank/DDBJ whole genome shotgun (WGS) entry which is preliminary data.</text>
</comment>
<accession>A0A8J2SWF7</accession>
<protein>
    <submittedName>
        <fullName evidence="2">Uncharacterized protein</fullName>
    </submittedName>
</protein>
<dbReference type="EMBL" id="CAKKNE010000004">
    <property type="protein sequence ID" value="CAH0374609.1"/>
    <property type="molecule type" value="Genomic_DNA"/>
</dbReference>
<dbReference type="Proteomes" id="UP000789595">
    <property type="component" value="Unassembled WGS sequence"/>
</dbReference>
<evidence type="ECO:0000313" key="2">
    <source>
        <dbReference type="EMBL" id="CAH0374609.1"/>
    </source>
</evidence>
<feature type="compositionally biased region" description="Basic and acidic residues" evidence="1">
    <location>
        <begin position="140"/>
        <end position="156"/>
    </location>
</feature>
<evidence type="ECO:0000313" key="3">
    <source>
        <dbReference type="Proteomes" id="UP000789595"/>
    </source>
</evidence>
<dbReference type="AlphaFoldDB" id="A0A8J2SWF7"/>
<feature type="region of interest" description="Disordered" evidence="1">
    <location>
        <begin position="1"/>
        <end position="280"/>
    </location>
</feature>
<keyword evidence="3" id="KW-1185">Reference proteome</keyword>
<organism evidence="2 3">
    <name type="scientific">Pelagomonas calceolata</name>
    <dbReference type="NCBI Taxonomy" id="35677"/>
    <lineage>
        <taxon>Eukaryota</taxon>
        <taxon>Sar</taxon>
        <taxon>Stramenopiles</taxon>
        <taxon>Ochrophyta</taxon>
        <taxon>Pelagophyceae</taxon>
        <taxon>Pelagomonadales</taxon>
        <taxon>Pelagomonadaceae</taxon>
        <taxon>Pelagomonas</taxon>
    </lineage>
</organism>
<name>A0A8J2SWF7_9STRA</name>
<proteinExistence type="predicted"/>
<sequence>MDRRRPLDSPRLLEPLGQTRRRQPEAKSDGRPPARLPSLSTPRQSNEDALPPVKRGVAALSPLNAVTPDARPVGMRRHFFDEPGPPLVTPQPSEPKSFDAASADARPPRSRPTPAARRGLPPRDPLARNTPQPRVAELGLKLDKIRLGAEMPDVRGRGRSASPADLSRRSFEPAAPEIFERGRTRSPADLSEILERGRSASPADFLPPRGQSPRDFLPARSRSPADLSSGKYLPADLRSQSPRGPGSHGSLTPRAAPKYLPADLSGSGGQRRRPSWDHRP</sequence>
<reference evidence="2" key="1">
    <citation type="submission" date="2021-11" db="EMBL/GenBank/DDBJ databases">
        <authorList>
            <consortium name="Genoscope - CEA"/>
            <person name="William W."/>
        </authorList>
    </citation>
    <scope>NUCLEOTIDE SEQUENCE</scope>
</reference>
<feature type="compositionally biased region" description="Basic and acidic residues" evidence="1">
    <location>
        <begin position="22"/>
        <end position="32"/>
    </location>
</feature>
<evidence type="ECO:0000256" key="1">
    <source>
        <dbReference type="SAM" id="MobiDB-lite"/>
    </source>
</evidence>